<keyword evidence="1" id="KW-1015">Disulfide bond</keyword>
<dbReference type="Pfam" id="PF00089">
    <property type="entry name" value="Trypsin"/>
    <property type="match status" value="1"/>
</dbReference>
<dbReference type="GO" id="GO:0006508">
    <property type="term" value="P:proteolysis"/>
    <property type="evidence" value="ECO:0007669"/>
    <property type="project" value="InterPro"/>
</dbReference>
<protein>
    <recommendedName>
        <fullName evidence="3">Peptidase S1 domain-containing protein</fullName>
    </recommendedName>
</protein>
<evidence type="ECO:0000313" key="5">
    <source>
        <dbReference type="Proteomes" id="UP000291343"/>
    </source>
</evidence>
<dbReference type="InterPro" id="IPR009003">
    <property type="entry name" value="Peptidase_S1_PA"/>
</dbReference>
<reference evidence="4 5" key="1">
    <citation type="journal article" date="2017" name="Gigascience">
        <title>Genome sequence of the small brown planthopper, Laodelphax striatellus.</title>
        <authorList>
            <person name="Zhu J."/>
            <person name="Jiang F."/>
            <person name="Wang X."/>
            <person name="Yang P."/>
            <person name="Bao Y."/>
            <person name="Zhao W."/>
            <person name="Wang W."/>
            <person name="Lu H."/>
            <person name="Wang Q."/>
            <person name="Cui N."/>
            <person name="Li J."/>
            <person name="Chen X."/>
            <person name="Luo L."/>
            <person name="Yu J."/>
            <person name="Kang L."/>
            <person name="Cui F."/>
        </authorList>
    </citation>
    <scope>NUCLEOTIDE SEQUENCE [LARGE SCALE GENOMIC DNA]</scope>
    <source>
        <strain evidence="4">Lst14</strain>
    </source>
</reference>
<dbReference type="PANTHER" id="PTHR24256">
    <property type="entry name" value="TRYPTASE-RELATED"/>
    <property type="match status" value="1"/>
</dbReference>
<evidence type="ECO:0000256" key="2">
    <source>
        <dbReference type="ARBA" id="ARBA00024195"/>
    </source>
</evidence>
<name>A0A482XGS8_LAOST</name>
<dbReference type="Proteomes" id="UP000291343">
    <property type="component" value="Unassembled WGS sequence"/>
</dbReference>
<evidence type="ECO:0000256" key="1">
    <source>
        <dbReference type="ARBA" id="ARBA00023157"/>
    </source>
</evidence>
<dbReference type="PROSITE" id="PS50240">
    <property type="entry name" value="TRYPSIN_DOM"/>
    <property type="match status" value="1"/>
</dbReference>
<dbReference type="InParanoid" id="A0A482XGS8"/>
<accession>A0A482XGS8</accession>
<organism evidence="4 5">
    <name type="scientific">Laodelphax striatellus</name>
    <name type="common">Small brown planthopper</name>
    <name type="synonym">Delphax striatella</name>
    <dbReference type="NCBI Taxonomy" id="195883"/>
    <lineage>
        <taxon>Eukaryota</taxon>
        <taxon>Metazoa</taxon>
        <taxon>Ecdysozoa</taxon>
        <taxon>Arthropoda</taxon>
        <taxon>Hexapoda</taxon>
        <taxon>Insecta</taxon>
        <taxon>Pterygota</taxon>
        <taxon>Neoptera</taxon>
        <taxon>Paraneoptera</taxon>
        <taxon>Hemiptera</taxon>
        <taxon>Auchenorrhyncha</taxon>
        <taxon>Fulgoroidea</taxon>
        <taxon>Delphacidae</taxon>
        <taxon>Criomorphinae</taxon>
        <taxon>Laodelphax</taxon>
    </lineage>
</organism>
<evidence type="ECO:0000259" key="3">
    <source>
        <dbReference type="PROSITE" id="PS50240"/>
    </source>
</evidence>
<gene>
    <name evidence="4" type="ORF">LSTR_LSTR001913</name>
</gene>
<sequence>MSEYINTVCIPPQSTVPIFATCTATGWGKDEYGKEGKYQVIMKKVDLPIVPRNVCEAKLRQTRLGKFFRLHESFVCAGGEAGRDTCKGDGGGPLVCPIAGRTRPNTIRQESLLGESSVAPRLLVSMFIRHSSGTGSTKK</sequence>
<evidence type="ECO:0000313" key="4">
    <source>
        <dbReference type="EMBL" id="RZF44952.1"/>
    </source>
</evidence>
<dbReference type="STRING" id="195883.A0A482XGS8"/>
<dbReference type="InterPro" id="IPR001254">
    <property type="entry name" value="Trypsin_dom"/>
</dbReference>
<dbReference type="SUPFAM" id="SSF50494">
    <property type="entry name" value="Trypsin-like serine proteases"/>
    <property type="match status" value="1"/>
</dbReference>
<keyword evidence="5" id="KW-1185">Reference proteome</keyword>
<dbReference type="InterPro" id="IPR051487">
    <property type="entry name" value="Ser/Thr_Proteases_Immune/Dev"/>
</dbReference>
<comment type="similarity">
    <text evidence="2">Belongs to the peptidase S1 family. CLIP subfamily.</text>
</comment>
<proteinExistence type="inferred from homology"/>
<dbReference type="GO" id="GO:0004252">
    <property type="term" value="F:serine-type endopeptidase activity"/>
    <property type="evidence" value="ECO:0007669"/>
    <property type="project" value="InterPro"/>
</dbReference>
<feature type="domain" description="Peptidase S1" evidence="3">
    <location>
        <begin position="1"/>
        <end position="139"/>
    </location>
</feature>
<comment type="caution">
    <text evidence="4">The sequence shown here is derived from an EMBL/GenBank/DDBJ whole genome shotgun (WGS) entry which is preliminary data.</text>
</comment>
<dbReference type="OrthoDB" id="6261922at2759"/>
<dbReference type="AlphaFoldDB" id="A0A482XGS8"/>
<dbReference type="EMBL" id="QKKF02010000">
    <property type="protein sequence ID" value="RZF44952.1"/>
    <property type="molecule type" value="Genomic_DNA"/>
</dbReference>
<dbReference type="SMR" id="A0A482XGS8"/>
<dbReference type="Gene3D" id="2.40.10.10">
    <property type="entry name" value="Trypsin-like serine proteases"/>
    <property type="match status" value="1"/>
</dbReference>
<dbReference type="InterPro" id="IPR043504">
    <property type="entry name" value="Peptidase_S1_PA_chymotrypsin"/>
</dbReference>